<dbReference type="Pfam" id="PF01081">
    <property type="entry name" value="Aldolase"/>
    <property type="match status" value="1"/>
</dbReference>
<dbReference type="PROSITE" id="PS00160">
    <property type="entry name" value="ALDOLASE_KDPG_KHG_2"/>
    <property type="match status" value="1"/>
</dbReference>
<dbReference type="EMBL" id="CP080034">
    <property type="protein sequence ID" value="QYC10656.1"/>
    <property type="molecule type" value="Genomic_DNA"/>
</dbReference>
<evidence type="ECO:0000313" key="3">
    <source>
        <dbReference type="EMBL" id="QYC10656.1"/>
    </source>
</evidence>
<dbReference type="GeneID" id="94373850"/>
<protein>
    <submittedName>
        <fullName evidence="3">2-dehydro-3-deoxy-6-phosphogalactonate aldolase</fullName>
    </submittedName>
</protein>
<dbReference type="InterPro" id="IPR000887">
    <property type="entry name" value="Aldlse_KDPG_KHG"/>
</dbReference>
<keyword evidence="2" id="KW-0119">Carbohydrate metabolism</keyword>
<proteinExistence type="predicted"/>
<keyword evidence="4" id="KW-1185">Reference proteome</keyword>
<reference evidence="3 4" key="1">
    <citation type="submission" date="2021-07" db="EMBL/GenBank/DDBJ databases">
        <title>Isolation and characterization of bacteria from a gold mining with a capacity of golden bioaccumulation.</title>
        <authorList>
            <person name="Yang X.J."/>
        </authorList>
    </citation>
    <scope>NUCLEOTIDE SEQUENCE [LARGE SCALE GENOMIC DNA]</scope>
    <source>
        <strain evidence="3 4">Au29</strain>
    </source>
</reference>
<dbReference type="PANTHER" id="PTHR30246">
    <property type="entry name" value="2-KETO-3-DEOXY-6-PHOSPHOGLUCONATE ALDOLASE"/>
    <property type="match status" value="1"/>
</dbReference>
<organism evidence="3 4">
    <name type="scientific">Brevundimonas nasdae</name>
    <dbReference type="NCBI Taxonomy" id="172043"/>
    <lineage>
        <taxon>Bacteria</taxon>
        <taxon>Pseudomonadati</taxon>
        <taxon>Pseudomonadota</taxon>
        <taxon>Alphaproteobacteria</taxon>
        <taxon>Caulobacterales</taxon>
        <taxon>Caulobacteraceae</taxon>
        <taxon>Brevundimonas</taxon>
    </lineage>
</organism>
<name>A0ABX8THE2_9CAUL</name>
<sequence>MIQWTEVLDTLPLVAILRGLTPDEAVPVGEALYEAGFRCLEVPLNSPSPLDSIRRLADALGDRAIVGAGTVLNAQAVRDVADAGGQIIISPNTNVDVIRTAKAAGLISFPAFYTASEAFTAIDAGADALKLFPAETAGPSTLKALKAVLPKTTPVFPVGGVDPGNMNTWRDAGADGFGIGSALFKPGRTVAEVRAAANAFVAGWRGGA</sequence>
<evidence type="ECO:0000256" key="2">
    <source>
        <dbReference type="ARBA" id="ARBA00023277"/>
    </source>
</evidence>
<dbReference type="PANTHER" id="PTHR30246:SF1">
    <property type="entry name" value="2-DEHYDRO-3-DEOXY-6-PHOSPHOGALACTONATE ALDOLASE-RELATED"/>
    <property type="match status" value="1"/>
</dbReference>
<dbReference type="RefSeq" id="WP_219353397.1">
    <property type="nucleotide sequence ID" value="NZ_CP080034.1"/>
</dbReference>
<gene>
    <name evidence="3" type="ORF">KWG56_01140</name>
</gene>
<keyword evidence="1" id="KW-0456">Lyase</keyword>
<dbReference type="InterPro" id="IPR031338">
    <property type="entry name" value="KDPG/KHG_AS_2"/>
</dbReference>
<dbReference type="CDD" id="cd00452">
    <property type="entry name" value="KDPG_aldolase"/>
    <property type="match status" value="1"/>
</dbReference>
<dbReference type="NCBIfam" id="NF006600">
    <property type="entry name" value="PRK09140.1"/>
    <property type="match status" value="1"/>
</dbReference>
<evidence type="ECO:0000313" key="4">
    <source>
        <dbReference type="Proteomes" id="UP000824334"/>
    </source>
</evidence>
<accession>A0ABX8THE2</accession>
<dbReference type="Proteomes" id="UP000824334">
    <property type="component" value="Chromosome"/>
</dbReference>
<evidence type="ECO:0000256" key="1">
    <source>
        <dbReference type="ARBA" id="ARBA00023239"/>
    </source>
</evidence>